<evidence type="ECO:0000256" key="5">
    <source>
        <dbReference type="SAM" id="MobiDB-lite"/>
    </source>
</evidence>
<dbReference type="Proteomes" id="UP000240883">
    <property type="component" value="Unassembled WGS sequence"/>
</dbReference>
<keyword evidence="9" id="KW-1185">Reference proteome</keyword>
<sequence>MAEVLCGVCNTEPKKYKCPTCSLPYCSIACFKEHKPIHANDEPRPSTSAPAPPEIPQPPPPKPPPKYLRKKTDFSLVAKNPRYQELIKAHPTLLASLQRIFAATIEPDPDDQRRSRRGGRGGRYRGRGRGGREERWTPKKGDADAMKLLKGVREGAGTSEEQEAVAEFVRLVEETVGE</sequence>
<dbReference type="InterPro" id="IPR013087">
    <property type="entry name" value="Znf_C2H2_type"/>
</dbReference>
<dbReference type="OrthoDB" id="18412at2759"/>
<feature type="domain" description="C2H2-type" evidence="6">
    <location>
        <begin position="16"/>
        <end position="43"/>
    </location>
</feature>
<evidence type="ECO:0000256" key="2">
    <source>
        <dbReference type="ARBA" id="ARBA00022771"/>
    </source>
</evidence>
<dbReference type="PROSITE" id="PS50157">
    <property type="entry name" value="ZINC_FINGER_C2H2_2"/>
    <property type="match status" value="1"/>
</dbReference>
<dbReference type="AlphaFoldDB" id="A0A2T2N705"/>
<dbReference type="Gene3D" id="3.30.60.190">
    <property type="match status" value="1"/>
</dbReference>
<dbReference type="SUPFAM" id="SSF144232">
    <property type="entry name" value="HIT/MYND zinc finger-like"/>
    <property type="match status" value="1"/>
</dbReference>
<dbReference type="GO" id="GO:0000492">
    <property type="term" value="P:box C/D snoRNP assembly"/>
    <property type="evidence" value="ECO:0007669"/>
    <property type="project" value="TreeGrafter"/>
</dbReference>
<protein>
    <recommendedName>
        <fullName evidence="10">HIT-type domain-containing protein</fullName>
    </recommendedName>
</protein>
<feature type="compositionally biased region" description="Basic residues" evidence="5">
    <location>
        <begin position="114"/>
        <end position="129"/>
    </location>
</feature>
<dbReference type="InterPro" id="IPR007529">
    <property type="entry name" value="Znf_HIT"/>
</dbReference>
<reference evidence="8 9" key="1">
    <citation type="journal article" date="2018" name="Front. Microbiol.">
        <title>Genome-Wide Analysis of Corynespora cassiicola Leaf Fall Disease Putative Effectors.</title>
        <authorList>
            <person name="Lopez D."/>
            <person name="Ribeiro S."/>
            <person name="Label P."/>
            <person name="Fumanal B."/>
            <person name="Venisse J.S."/>
            <person name="Kohler A."/>
            <person name="de Oliveira R.R."/>
            <person name="Labutti K."/>
            <person name="Lipzen A."/>
            <person name="Lail K."/>
            <person name="Bauer D."/>
            <person name="Ohm R.A."/>
            <person name="Barry K.W."/>
            <person name="Spatafora J."/>
            <person name="Grigoriev I.V."/>
            <person name="Martin F.M."/>
            <person name="Pujade-Renaud V."/>
        </authorList>
    </citation>
    <scope>NUCLEOTIDE SEQUENCE [LARGE SCALE GENOMIC DNA]</scope>
    <source>
        <strain evidence="8 9">Philippines</strain>
    </source>
</reference>
<dbReference type="PANTHER" id="PTHR13483:SF11">
    <property type="entry name" value="ZINC FINGER HIT DOMAIN-CONTAINING PROTEIN 3"/>
    <property type="match status" value="1"/>
</dbReference>
<dbReference type="PROSITE" id="PS00028">
    <property type="entry name" value="ZINC_FINGER_C2H2_1"/>
    <property type="match status" value="1"/>
</dbReference>
<dbReference type="CDD" id="cd23024">
    <property type="entry name" value="zf-HIT_ZNHIT2-3"/>
    <property type="match status" value="1"/>
</dbReference>
<dbReference type="STRING" id="1448308.A0A2T2N705"/>
<dbReference type="GO" id="GO:0005634">
    <property type="term" value="C:nucleus"/>
    <property type="evidence" value="ECO:0007669"/>
    <property type="project" value="TreeGrafter"/>
</dbReference>
<dbReference type="EMBL" id="KZ678145">
    <property type="protein sequence ID" value="PSN61217.1"/>
    <property type="molecule type" value="Genomic_DNA"/>
</dbReference>
<keyword evidence="2 4" id="KW-0863">Zinc-finger</keyword>
<feature type="compositionally biased region" description="Pro residues" evidence="5">
    <location>
        <begin position="50"/>
        <end position="66"/>
    </location>
</feature>
<evidence type="ECO:0000256" key="1">
    <source>
        <dbReference type="ARBA" id="ARBA00022723"/>
    </source>
</evidence>
<dbReference type="PROSITE" id="PS51083">
    <property type="entry name" value="ZF_HIT"/>
    <property type="match status" value="1"/>
</dbReference>
<evidence type="ECO:0000313" key="8">
    <source>
        <dbReference type="EMBL" id="PSN61217.1"/>
    </source>
</evidence>
<evidence type="ECO:0000259" key="6">
    <source>
        <dbReference type="PROSITE" id="PS50157"/>
    </source>
</evidence>
<evidence type="ECO:0000259" key="7">
    <source>
        <dbReference type="PROSITE" id="PS51083"/>
    </source>
</evidence>
<feature type="compositionally biased region" description="Basic and acidic residues" evidence="5">
    <location>
        <begin position="130"/>
        <end position="142"/>
    </location>
</feature>
<feature type="domain" description="HIT-type" evidence="7">
    <location>
        <begin position="6"/>
        <end position="39"/>
    </location>
</feature>
<evidence type="ECO:0000256" key="4">
    <source>
        <dbReference type="PROSITE-ProRule" id="PRU00453"/>
    </source>
</evidence>
<dbReference type="GO" id="GO:0070761">
    <property type="term" value="C:pre-snoRNP complex"/>
    <property type="evidence" value="ECO:0007669"/>
    <property type="project" value="TreeGrafter"/>
</dbReference>
<gene>
    <name evidence="8" type="ORF">BS50DRAFT_461228</name>
</gene>
<organism evidence="8 9">
    <name type="scientific">Corynespora cassiicola Philippines</name>
    <dbReference type="NCBI Taxonomy" id="1448308"/>
    <lineage>
        <taxon>Eukaryota</taxon>
        <taxon>Fungi</taxon>
        <taxon>Dikarya</taxon>
        <taxon>Ascomycota</taxon>
        <taxon>Pezizomycotina</taxon>
        <taxon>Dothideomycetes</taxon>
        <taxon>Pleosporomycetidae</taxon>
        <taxon>Pleosporales</taxon>
        <taxon>Corynesporascaceae</taxon>
        <taxon>Corynespora</taxon>
    </lineage>
</organism>
<keyword evidence="1" id="KW-0479">Metal-binding</keyword>
<keyword evidence="3" id="KW-0862">Zinc</keyword>
<dbReference type="InterPro" id="IPR051639">
    <property type="entry name" value="BCD1"/>
</dbReference>
<dbReference type="GO" id="GO:0008270">
    <property type="term" value="F:zinc ion binding"/>
    <property type="evidence" value="ECO:0007669"/>
    <property type="project" value="UniProtKB-UniRule"/>
</dbReference>
<evidence type="ECO:0008006" key="10">
    <source>
        <dbReference type="Google" id="ProtNLM"/>
    </source>
</evidence>
<dbReference type="PANTHER" id="PTHR13483">
    <property type="entry name" value="BOX C_D SNORNA PROTEIN 1-RELATED"/>
    <property type="match status" value="1"/>
</dbReference>
<feature type="non-terminal residue" evidence="8">
    <location>
        <position position="178"/>
    </location>
</feature>
<dbReference type="GO" id="GO:0048254">
    <property type="term" value="P:snoRNA localization"/>
    <property type="evidence" value="ECO:0007669"/>
    <property type="project" value="TreeGrafter"/>
</dbReference>
<feature type="region of interest" description="Disordered" evidence="5">
    <location>
        <begin position="103"/>
        <end position="142"/>
    </location>
</feature>
<feature type="region of interest" description="Disordered" evidence="5">
    <location>
        <begin position="38"/>
        <end position="69"/>
    </location>
</feature>
<accession>A0A2T2N705</accession>
<evidence type="ECO:0000256" key="3">
    <source>
        <dbReference type="ARBA" id="ARBA00022833"/>
    </source>
</evidence>
<name>A0A2T2N705_CORCC</name>
<dbReference type="GO" id="GO:0000463">
    <property type="term" value="P:maturation of LSU-rRNA from tricistronic rRNA transcript (SSU-rRNA, 5.8S rRNA, LSU-rRNA)"/>
    <property type="evidence" value="ECO:0007669"/>
    <property type="project" value="TreeGrafter"/>
</dbReference>
<dbReference type="Pfam" id="PF04438">
    <property type="entry name" value="zf-HIT"/>
    <property type="match status" value="1"/>
</dbReference>
<proteinExistence type="predicted"/>
<evidence type="ECO:0000313" key="9">
    <source>
        <dbReference type="Proteomes" id="UP000240883"/>
    </source>
</evidence>